<name>A0AAX4QHA8_9CAUD</name>
<proteinExistence type="predicted"/>
<sequence length="195" mass="22257">MRVEMMCSYAASLGFSLSYNPMQWPLRDLVDILHSSEIYPTQNQPSDYVIKDANWREFAGPYAGDPTKALEIFRGATVDLYTPDMFRAPSVVSDVNLENLKVYGITNDPEFPFYPVSKVQREALVISIYNLQVVGGASRVRVFVPTVPYSFEMLIAVCERVDAMSEFFDLIDWERVEVVLQSSVWREVVTCEVEN</sequence>
<dbReference type="Proteomes" id="UP001459105">
    <property type="component" value="Segment"/>
</dbReference>
<evidence type="ECO:0000313" key="2">
    <source>
        <dbReference type="Proteomes" id="UP001459105"/>
    </source>
</evidence>
<dbReference type="EMBL" id="PP438412">
    <property type="protein sequence ID" value="XAI95549.1"/>
    <property type="molecule type" value="Genomic_DNA"/>
</dbReference>
<evidence type="ECO:0000313" key="1">
    <source>
        <dbReference type="EMBL" id="XAI95549.1"/>
    </source>
</evidence>
<accession>A0AAX4QHA8</accession>
<reference evidence="1" key="1">
    <citation type="submission" date="2024-03" db="EMBL/GenBank/DDBJ databases">
        <authorList>
            <person name="Lin W."/>
            <person name="Li D."/>
            <person name="Tong Y."/>
        </authorList>
    </citation>
    <scope>NUCLEOTIDE SEQUENCE</scope>
</reference>
<organism evidence="1 2">
    <name type="scientific">Microcystis phage Mvi-JY20</name>
    <dbReference type="NCBI Taxonomy" id="3128146"/>
    <lineage>
        <taxon>Viruses</taxon>
        <taxon>Duplodnaviria</taxon>
        <taxon>Heunggongvirae</taxon>
        <taxon>Uroviricota</taxon>
        <taxon>Caudoviricetes</taxon>
    </lineage>
</organism>
<protein>
    <submittedName>
        <fullName evidence="1">Uncharacterized protein</fullName>
    </submittedName>
</protein>